<feature type="region of interest" description="Disordered" evidence="1">
    <location>
        <begin position="37"/>
        <end position="111"/>
    </location>
</feature>
<accession>A0A2I2KXN1</accession>
<gene>
    <name evidence="3" type="ORF">FRACA_460012</name>
</gene>
<proteinExistence type="predicted"/>
<evidence type="ECO:0000313" key="4">
    <source>
        <dbReference type="Proteomes" id="UP000234331"/>
    </source>
</evidence>
<dbReference type="EMBL" id="FZMO01000401">
    <property type="protein sequence ID" value="SNQ50422.1"/>
    <property type="molecule type" value="Genomic_DNA"/>
</dbReference>
<dbReference type="AlphaFoldDB" id="A0A2I2KXN1"/>
<feature type="domain" description="Tox-PL" evidence="2">
    <location>
        <begin position="160"/>
        <end position="255"/>
    </location>
</feature>
<organism evidence="3 4">
    <name type="scientific">Frankia canadensis</name>
    <dbReference type="NCBI Taxonomy" id="1836972"/>
    <lineage>
        <taxon>Bacteria</taxon>
        <taxon>Bacillati</taxon>
        <taxon>Actinomycetota</taxon>
        <taxon>Actinomycetes</taxon>
        <taxon>Frankiales</taxon>
        <taxon>Frankiaceae</taxon>
        <taxon>Frankia</taxon>
    </lineage>
</organism>
<feature type="compositionally biased region" description="Basic and acidic residues" evidence="1">
    <location>
        <begin position="97"/>
        <end position="111"/>
    </location>
</feature>
<dbReference type="Proteomes" id="UP000234331">
    <property type="component" value="Unassembled WGS sequence"/>
</dbReference>
<reference evidence="3 4" key="1">
    <citation type="submission" date="2017-06" db="EMBL/GenBank/DDBJ databases">
        <authorList>
            <person name="Kim H.J."/>
            <person name="Triplett B.A."/>
        </authorList>
    </citation>
    <scope>NUCLEOTIDE SEQUENCE [LARGE SCALE GENOMIC DNA]</scope>
    <source>
        <strain evidence="3">FRACA_ARgP5</strain>
    </source>
</reference>
<dbReference type="OrthoDB" id="4554584at2"/>
<name>A0A2I2KXN1_9ACTN</name>
<evidence type="ECO:0000313" key="3">
    <source>
        <dbReference type="EMBL" id="SNQ50422.1"/>
    </source>
</evidence>
<evidence type="ECO:0000259" key="2">
    <source>
        <dbReference type="Pfam" id="PF15644"/>
    </source>
</evidence>
<evidence type="ECO:0000256" key="1">
    <source>
        <dbReference type="SAM" id="MobiDB-lite"/>
    </source>
</evidence>
<keyword evidence="4" id="KW-1185">Reference proteome</keyword>
<dbReference type="InterPro" id="IPR028908">
    <property type="entry name" value="Tox-PL_dom"/>
</dbReference>
<dbReference type="Pfam" id="PF15644">
    <property type="entry name" value="Gln_amidase"/>
    <property type="match status" value="1"/>
</dbReference>
<protein>
    <recommendedName>
        <fullName evidence="2">Tox-PL domain-containing protein</fullName>
    </recommendedName>
</protein>
<sequence>MSADVPKGGDAPSGLPPPEIARTRALDAKLRLLDGLDEPTESQVSRLPELAGAVAKSDALDRDAAGKAPESIAKGDGIGGADETHRRAGQGAAEQDASEKPAGRVIPDHVAKGMDDVWRRYPGEYLLPEPKSDVAGGRRAPAEWVREVNPEPEADGRGYNCGECTRAVELSWRGEPSTAAALADPEVQGESIDRMREWAGSTERRTSSAGIERDLQNAGPGSSALVLVRWRTGGAHWFNAVNDGGRVLAVDGQEGAAEPWPPTEAITGFSDRRIAHYYSILFDGDGRPVREDDA</sequence>
<dbReference type="RefSeq" id="WP_101833728.1">
    <property type="nucleotide sequence ID" value="NZ_FZMO01000401.1"/>
</dbReference>